<dbReference type="Gene3D" id="3.40.50.1000">
    <property type="entry name" value="HAD superfamily/HAD-like"/>
    <property type="match status" value="1"/>
</dbReference>
<sequence length="216" mass="23742">MARETPLLIFDIDGTLVDSSRITIRTVREAVSRFAHLRLPSDREILGTFGLSEADMWRRLMPEGTLQERLGGSALYDELIVQRLHEAKVLLPHAAEVLEELRSRGYRMTTASNCDAPYLNAVLDSQDIRRFFHNPLCLGLVGGTVKADILQVHLSGKPVPQAYMIGDRASDMEAAAAHGIPAVGCDFGFGGAEELRGASRIIYALPELLEIFPDLG</sequence>
<dbReference type="InterPro" id="IPR041492">
    <property type="entry name" value="HAD_2"/>
</dbReference>
<accession>A0A3P3TY70</accession>
<comment type="caution">
    <text evidence="1">The sequence shown here is derived from an EMBL/GenBank/DDBJ whole genome shotgun (WGS) entry which is preliminary data.</text>
</comment>
<evidence type="ECO:0000313" key="1">
    <source>
        <dbReference type="EMBL" id="RRJ62656.1"/>
    </source>
</evidence>
<dbReference type="InterPro" id="IPR036412">
    <property type="entry name" value="HAD-like_sf"/>
</dbReference>
<dbReference type="OrthoDB" id="9792518at2"/>
<gene>
    <name evidence="1" type="ORF">EHV15_06655</name>
</gene>
<dbReference type="GO" id="GO:0005829">
    <property type="term" value="C:cytosol"/>
    <property type="evidence" value="ECO:0007669"/>
    <property type="project" value="TreeGrafter"/>
</dbReference>
<dbReference type="RefSeq" id="WP_128630542.1">
    <property type="nucleotide sequence ID" value="NZ_RRCN01000001.1"/>
</dbReference>
<organism evidence="1 2">
    <name type="scientific">Paenibacillus oralis</name>
    <dbReference type="NCBI Taxonomy" id="2490856"/>
    <lineage>
        <taxon>Bacteria</taxon>
        <taxon>Bacillati</taxon>
        <taxon>Bacillota</taxon>
        <taxon>Bacilli</taxon>
        <taxon>Bacillales</taxon>
        <taxon>Paenibacillaceae</taxon>
        <taxon>Paenibacillus</taxon>
    </lineage>
</organism>
<protein>
    <submittedName>
        <fullName evidence="1">HAD family hydrolase</fullName>
    </submittedName>
</protein>
<dbReference type="Gene3D" id="1.10.150.240">
    <property type="entry name" value="Putative phosphatase, domain 2"/>
    <property type="match status" value="1"/>
</dbReference>
<keyword evidence="1" id="KW-0378">Hydrolase</keyword>
<dbReference type="GO" id="GO:0008967">
    <property type="term" value="F:phosphoglycolate phosphatase activity"/>
    <property type="evidence" value="ECO:0007669"/>
    <property type="project" value="TreeGrafter"/>
</dbReference>
<dbReference type="AlphaFoldDB" id="A0A3P3TY70"/>
<evidence type="ECO:0000313" key="2">
    <source>
        <dbReference type="Proteomes" id="UP000267017"/>
    </source>
</evidence>
<dbReference type="Pfam" id="PF13419">
    <property type="entry name" value="HAD_2"/>
    <property type="match status" value="1"/>
</dbReference>
<dbReference type="InterPro" id="IPR023214">
    <property type="entry name" value="HAD_sf"/>
</dbReference>
<dbReference type="GO" id="GO:0006281">
    <property type="term" value="P:DNA repair"/>
    <property type="evidence" value="ECO:0007669"/>
    <property type="project" value="TreeGrafter"/>
</dbReference>
<dbReference type="InterPro" id="IPR023198">
    <property type="entry name" value="PGP-like_dom2"/>
</dbReference>
<name>A0A3P3TY70_9BACL</name>
<proteinExistence type="predicted"/>
<reference evidence="1 2" key="1">
    <citation type="submission" date="2018-11" db="EMBL/GenBank/DDBJ databases">
        <title>Genome sequencing of Paenibacillus sp. KCOM 3021 (= ChDC PVNT-B20).</title>
        <authorList>
            <person name="Kook J.-K."/>
            <person name="Park S.-N."/>
            <person name="Lim Y.K."/>
        </authorList>
    </citation>
    <scope>NUCLEOTIDE SEQUENCE [LARGE SCALE GENOMIC DNA]</scope>
    <source>
        <strain evidence="1 2">KCOM 3021</strain>
    </source>
</reference>
<dbReference type="PANTHER" id="PTHR43434">
    <property type="entry name" value="PHOSPHOGLYCOLATE PHOSPHATASE"/>
    <property type="match status" value="1"/>
</dbReference>
<dbReference type="EMBL" id="RRCN01000001">
    <property type="protein sequence ID" value="RRJ62656.1"/>
    <property type="molecule type" value="Genomic_DNA"/>
</dbReference>
<dbReference type="SFLD" id="SFLDG01129">
    <property type="entry name" value="C1.5:_HAD__Beta-PGM__Phosphata"/>
    <property type="match status" value="1"/>
</dbReference>
<dbReference type="Proteomes" id="UP000267017">
    <property type="component" value="Unassembled WGS sequence"/>
</dbReference>
<dbReference type="SUPFAM" id="SSF56784">
    <property type="entry name" value="HAD-like"/>
    <property type="match status" value="1"/>
</dbReference>
<dbReference type="PANTHER" id="PTHR43434:SF1">
    <property type="entry name" value="PHOSPHOGLYCOLATE PHOSPHATASE"/>
    <property type="match status" value="1"/>
</dbReference>
<dbReference type="SFLD" id="SFLDS00003">
    <property type="entry name" value="Haloacid_Dehalogenase"/>
    <property type="match status" value="1"/>
</dbReference>
<keyword evidence="2" id="KW-1185">Reference proteome</keyword>
<dbReference type="InterPro" id="IPR050155">
    <property type="entry name" value="HAD-like_hydrolase_sf"/>
</dbReference>